<evidence type="ECO:0000256" key="2">
    <source>
        <dbReference type="ARBA" id="ARBA00008077"/>
    </source>
</evidence>
<comment type="caution">
    <text evidence="13">Lacks conserved residue(s) required for the propagation of feature annotation.</text>
</comment>
<dbReference type="GO" id="GO:0005886">
    <property type="term" value="C:plasma membrane"/>
    <property type="evidence" value="ECO:0007669"/>
    <property type="project" value="UniProtKB-SubCell"/>
</dbReference>
<feature type="transmembrane region" description="Helical" evidence="14">
    <location>
        <begin position="388"/>
        <end position="409"/>
    </location>
</feature>
<dbReference type="PANTHER" id="PTHR11309:SF47">
    <property type="entry name" value="FRIZZLED"/>
    <property type="match status" value="1"/>
</dbReference>
<evidence type="ECO:0000313" key="18">
    <source>
        <dbReference type="Proteomes" id="UP000504618"/>
    </source>
</evidence>
<dbReference type="SMART" id="SM01330">
    <property type="entry name" value="Frizzled"/>
    <property type="match status" value="1"/>
</dbReference>
<dbReference type="GO" id="GO:0017147">
    <property type="term" value="F:Wnt-protein binding"/>
    <property type="evidence" value="ECO:0007669"/>
    <property type="project" value="TreeGrafter"/>
</dbReference>
<feature type="chain" id="PRO_5026875968" evidence="15">
    <location>
        <begin position="20"/>
        <end position="591"/>
    </location>
</feature>
<dbReference type="GeneID" id="112464248"/>
<feature type="transmembrane region" description="Helical" evidence="14">
    <location>
        <begin position="429"/>
        <end position="457"/>
    </location>
</feature>
<dbReference type="OrthoDB" id="10053709at2759"/>
<feature type="transmembrane region" description="Helical" evidence="14">
    <location>
        <begin position="478"/>
        <end position="501"/>
    </location>
</feature>
<dbReference type="GO" id="GO:0042813">
    <property type="term" value="F:Wnt receptor activity"/>
    <property type="evidence" value="ECO:0007669"/>
    <property type="project" value="TreeGrafter"/>
</dbReference>
<organism evidence="18 19">
    <name type="scientific">Temnothorax curvispinosus</name>
    <dbReference type="NCBI Taxonomy" id="300111"/>
    <lineage>
        <taxon>Eukaryota</taxon>
        <taxon>Metazoa</taxon>
        <taxon>Ecdysozoa</taxon>
        <taxon>Arthropoda</taxon>
        <taxon>Hexapoda</taxon>
        <taxon>Insecta</taxon>
        <taxon>Pterygota</taxon>
        <taxon>Neoptera</taxon>
        <taxon>Endopterygota</taxon>
        <taxon>Hymenoptera</taxon>
        <taxon>Apocrita</taxon>
        <taxon>Aculeata</taxon>
        <taxon>Formicoidea</taxon>
        <taxon>Formicidae</taxon>
        <taxon>Myrmicinae</taxon>
        <taxon>Temnothorax</taxon>
    </lineage>
</organism>
<evidence type="ECO:0000256" key="4">
    <source>
        <dbReference type="ARBA" id="ARBA00022475"/>
    </source>
</evidence>
<evidence type="ECO:0000259" key="16">
    <source>
        <dbReference type="PROSITE" id="PS50038"/>
    </source>
</evidence>
<comment type="subcellular location">
    <subcellularLocation>
        <location evidence="1">Cell membrane</location>
        <topology evidence="1">Multi-pass membrane protein</topology>
    </subcellularLocation>
</comment>
<dbReference type="GO" id="GO:0060070">
    <property type="term" value="P:canonical Wnt signaling pathway"/>
    <property type="evidence" value="ECO:0007669"/>
    <property type="project" value="TreeGrafter"/>
</dbReference>
<dbReference type="PANTHER" id="PTHR11309">
    <property type="entry name" value="FRIZZLED"/>
    <property type="match status" value="1"/>
</dbReference>
<keyword evidence="7 15" id="KW-0732">Signal</keyword>
<evidence type="ECO:0000256" key="9">
    <source>
        <dbReference type="ARBA" id="ARBA00023136"/>
    </source>
</evidence>
<dbReference type="CTD" id="45307"/>
<keyword evidence="6 14" id="KW-0812">Transmembrane</keyword>
<keyword evidence="18" id="KW-1185">Reference proteome</keyword>
<keyword evidence="3" id="KW-0217">Developmental protein</keyword>
<keyword evidence="4" id="KW-1003">Cell membrane</keyword>
<evidence type="ECO:0000256" key="14">
    <source>
        <dbReference type="SAM" id="Phobius"/>
    </source>
</evidence>
<sequence length="591" mass="65826">MLRTAMIGAFLSVMAVTAALHSSTALNGGGGGGVGDPLAHHGRCEPITINLCMNIPYNETIMPNLMNHQKQEDAGQEVHQYMPLVKMKCSPDLRFFLCTVYAPVCTIIDKAIPPCRSLCESARSGCESLMNSFGFAWPEALDCAKMPENGGTELCVGTNETTAPQEPAAPVYPPARMPVAEFQPPWNEGLKPYGGVGTVGGNGFAMGARDFGFVCPVQFKVPHGLGYSLKVDNKVEPDCGAPCDGMFFTERQRKFARVWVGTWASVCAVSCFFTFLTFLIDRDRFRYPERPIIFLSICYLMVALAYVIGWAAGNSISCMEPFPPPMGIRIQMASIIAQGTKDELCTVLFMILYFFGMASSIWWVILTLTWFLAAGLKWGHEAIETNSQYFHLAAWAAPAVKTVTILAMGKVEGDILSGVCYVGLWNVEALRGFVLAPLCVYLFLGIVFLLAGFVSLFRIRTVMKHDGTKTDKLEKLMIRIGIFSVLYIVPAMVVIVCLFYEQAYFDQWMLTWNMEMCSRPGPQSIYSLPCPLGERTRDLGRKPDFEIFMIKYLMAMIVGITSSFWVWSKKTLTSWQQFFHQIRGHRTEAYV</sequence>
<dbReference type="Gene3D" id="1.20.1070.10">
    <property type="entry name" value="Rhodopsin 7-helix transmembrane proteins"/>
    <property type="match status" value="1"/>
</dbReference>
<gene>
    <name evidence="19" type="primary">LOC112464248</name>
</gene>
<dbReference type="InterPro" id="IPR000539">
    <property type="entry name" value="Frizzled/Smoothened_7TM"/>
</dbReference>
<comment type="similarity">
    <text evidence="2">Belongs to the G-protein coupled receptor Fz/Smo family.</text>
</comment>
<feature type="transmembrane region" description="Helical" evidence="14">
    <location>
        <begin position="351"/>
        <end position="376"/>
    </location>
</feature>
<keyword evidence="8 14" id="KW-1133">Transmembrane helix</keyword>
<reference evidence="19" key="1">
    <citation type="submission" date="2025-08" db="UniProtKB">
        <authorList>
            <consortium name="RefSeq"/>
        </authorList>
    </citation>
    <scope>IDENTIFICATION</scope>
    <source>
        <tissue evidence="19">Whole body</tissue>
    </source>
</reference>
<feature type="signal peptide" evidence="15">
    <location>
        <begin position="1"/>
        <end position="19"/>
    </location>
</feature>
<evidence type="ECO:0000256" key="7">
    <source>
        <dbReference type="ARBA" id="ARBA00022729"/>
    </source>
</evidence>
<feature type="transmembrane region" description="Helical" evidence="14">
    <location>
        <begin position="292"/>
        <end position="312"/>
    </location>
</feature>
<dbReference type="Pfam" id="PF01534">
    <property type="entry name" value="Frizzled"/>
    <property type="match status" value="1"/>
</dbReference>
<keyword evidence="10 13" id="KW-1015">Disulfide bond</keyword>
<name>A0A6J1R270_9HYME</name>
<feature type="disulfide bond" evidence="13">
    <location>
        <begin position="119"/>
        <end position="143"/>
    </location>
</feature>
<dbReference type="AlphaFoldDB" id="A0A6J1R270"/>
<dbReference type="CDD" id="cd07458">
    <property type="entry name" value="CRD_FZ1_like"/>
    <property type="match status" value="1"/>
</dbReference>
<dbReference type="PRINTS" id="PR00489">
    <property type="entry name" value="FRIZZLED"/>
</dbReference>
<evidence type="ECO:0000256" key="11">
    <source>
        <dbReference type="ARBA" id="ARBA00023170"/>
    </source>
</evidence>
<feature type="transmembrane region" description="Helical" evidence="14">
    <location>
        <begin position="547"/>
        <end position="567"/>
    </location>
</feature>
<keyword evidence="9 14" id="KW-0472">Membrane</keyword>
<evidence type="ECO:0000256" key="10">
    <source>
        <dbReference type="ARBA" id="ARBA00023157"/>
    </source>
</evidence>
<feature type="transmembrane region" description="Helical" evidence="14">
    <location>
        <begin position="258"/>
        <end position="280"/>
    </location>
</feature>
<evidence type="ECO:0000256" key="8">
    <source>
        <dbReference type="ARBA" id="ARBA00022989"/>
    </source>
</evidence>
<evidence type="ECO:0000313" key="19">
    <source>
        <dbReference type="RefSeq" id="XP_024886885.1"/>
    </source>
</evidence>
<dbReference type="PROSITE" id="PS50038">
    <property type="entry name" value="FZ"/>
    <property type="match status" value="1"/>
</dbReference>
<keyword evidence="11" id="KW-0675">Receptor</keyword>
<protein>
    <submittedName>
        <fullName evidence="19">Frizzled-7-B</fullName>
    </submittedName>
</protein>
<proteinExistence type="inferred from homology"/>
<dbReference type="RefSeq" id="XP_024886885.1">
    <property type="nucleotide sequence ID" value="XM_025031117.1"/>
</dbReference>
<evidence type="ECO:0000256" key="12">
    <source>
        <dbReference type="ARBA" id="ARBA00023180"/>
    </source>
</evidence>
<keyword evidence="5" id="KW-0879">Wnt signaling pathway</keyword>
<feature type="domain" description="FZ" evidence="16">
    <location>
        <begin position="39"/>
        <end position="158"/>
    </location>
</feature>
<dbReference type="InterPro" id="IPR017981">
    <property type="entry name" value="GPCR_2-like_7TM"/>
</dbReference>
<dbReference type="Gene3D" id="1.10.2000.10">
    <property type="entry name" value="Frizzled cysteine-rich domain"/>
    <property type="match status" value="1"/>
</dbReference>
<evidence type="ECO:0000256" key="6">
    <source>
        <dbReference type="ARBA" id="ARBA00022692"/>
    </source>
</evidence>
<evidence type="ECO:0000256" key="5">
    <source>
        <dbReference type="ARBA" id="ARBA00022687"/>
    </source>
</evidence>
<dbReference type="Proteomes" id="UP000504618">
    <property type="component" value="Unplaced"/>
</dbReference>
<evidence type="ECO:0000256" key="13">
    <source>
        <dbReference type="PROSITE-ProRule" id="PRU00090"/>
    </source>
</evidence>
<dbReference type="CDD" id="cd15034">
    <property type="entry name" value="7tmF_FZD1_2_7-like"/>
    <property type="match status" value="1"/>
</dbReference>
<dbReference type="InterPro" id="IPR020067">
    <property type="entry name" value="Frizzled_dom"/>
</dbReference>
<keyword evidence="12" id="KW-0325">Glycoprotein</keyword>
<feature type="domain" description="G-protein coupled receptors family 2 profile 2" evidence="17">
    <location>
        <begin position="256"/>
        <end position="574"/>
    </location>
</feature>
<feature type="disulfide bond" evidence="13">
    <location>
        <begin position="44"/>
        <end position="105"/>
    </location>
</feature>
<dbReference type="Pfam" id="PF01392">
    <property type="entry name" value="Fz"/>
    <property type="match status" value="1"/>
</dbReference>
<dbReference type="FunFam" id="1.10.2000.10:FF:000016">
    <property type="entry name" value="Frizzled"/>
    <property type="match status" value="1"/>
</dbReference>
<evidence type="ECO:0000256" key="15">
    <source>
        <dbReference type="SAM" id="SignalP"/>
    </source>
</evidence>
<feature type="disulfide bond" evidence="13">
    <location>
        <begin position="52"/>
        <end position="98"/>
    </location>
</feature>
<evidence type="ECO:0000256" key="3">
    <source>
        <dbReference type="ARBA" id="ARBA00022473"/>
    </source>
</evidence>
<dbReference type="PROSITE" id="PS50261">
    <property type="entry name" value="G_PROTEIN_RECEP_F2_4"/>
    <property type="match status" value="1"/>
</dbReference>
<dbReference type="SUPFAM" id="SSF63501">
    <property type="entry name" value="Frizzled cysteine-rich domain"/>
    <property type="match status" value="1"/>
</dbReference>
<evidence type="ECO:0000259" key="17">
    <source>
        <dbReference type="PROSITE" id="PS50261"/>
    </source>
</evidence>
<dbReference type="InterPro" id="IPR036790">
    <property type="entry name" value="Frizzled_dom_sf"/>
</dbReference>
<dbReference type="GO" id="GO:0035567">
    <property type="term" value="P:non-canonical Wnt signaling pathway"/>
    <property type="evidence" value="ECO:0007669"/>
    <property type="project" value="TreeGrafter"/>
</dbReference>
<evidence type="ECO:0000256" key="1">
    <source>
        <dbReference type="ARBA" id="ARBA00004651"/>
    </source>
</evidence>
<dbReference type="SMART" id="SM00063">
    <property type="entry name" value="FRI"/>
    <property type="match status" value="1"/>
</dbReference>
<accession>A0A6J1R270</accession>
<dbReference type="InterPro" id="IPR015526">
    <property type="entry name" value="Frizzled/SFRP"/>
</dbReference>